<protein>
    <recommendedName>
        <fullName evidence="3">Nucleotidyl transferase AbiEii toxin, Type IV TA system</fullName>
    </recommendedName>
</protein>
<evidence type="ECO:0000313" key="2">
    <source>
        <dbReference type="Proteomes" id="UP000031518"/>
    </source>
</evidence>
<organism evidence="1 2">
    <name type="scientific">Pyrinomonas methylaliphatogenes</name>
    <dbReference type="NCBI Taxonomy" id="454194"/>
    <lineage>
        <taxon>Bacteria</taxon>
        <taxon>Pseudomonadati</taxon>
        <taxon>Acidobacteriota</taxon>
        <taxon>Blastocatellia</taxon>
        <taxon>Blastocatellales</taxon>
        <taxon>Pyrinomonadaceae</taxon>
        <taxon>Pyrinomonas</taxon>
    </lineage>
</organism>
<name>A0A0B6WWY8_9BACT</name>
<evidence type="ECO:0008006" key="3">
    <source>
        <dbReference type="Google" id="ProtNLM"/>
    </source>
</evidence>
<reference evidence="1 2" key="2">
    <citation type="submission" date="2015-01" db="EMBL/GenBank/DDBJ databases">
        <title>Complete genome sequence of Pyrinomonas methylaliphatogenes type strain K22T.</title>
        <authorList>
            <person name="Lee K.C.Y."/>
            <person name="Power J.F."/>
            <person name="Dunfield P.F."/>
            <person name="Morgan X.C."/>
            <person name="Huttenhower C."/>
            <person name="Stott M.B."/>
        </authorList>
    </citation>
    <scope>NUCLEOTIDE SEQUENCE [LARGE SCALE GENOMIC DNA]</scope>
    <source>
        <strain evidence="1 2">K22</strain>
    </source>
</reference>
<proteinExistence type="predicted"/>
<dbReference type="Pfam" id="PF08843">
    <property type="entry name" value="AbiEii"/>
    <property type="match status" value="2"/>
</dbReference>
<sequence>MAGGTALLLKYQHRISTDLDLFLLPGMELNTSFYKGELARISPHFETIYEASHTLTIGIERTKISFFEYPYDLLAETETLPSVGIKLASDKDIACMKAVAVAQRGEKKDFYDLWYLMETHDWEIDDLIQMAEKKYPNYNSSILIKALTYFDDAENMQEQETVESRWSEIKAFFVNKVASWKERISPPRHQGPIR</sequence>
<dbReference type="EMBL" id="CBXV010000004">
    <property type="protein sequence ID" value="CDM65262.1"/>
    <property type="molecule type" value="Genomic_DNA"/>
</dbReference>
<accession>A0A0B6WWY8</accession>
<dbReference type="Proteomes" id="UP000031518">
    <property type="component" value="Unassembled WGS sequence"/>
</dbReference>
<dbReference type="RefSeq" id="WP_162199806.1">
    <property type="nucleotide sequence ID" value="NZ_CBXV010000004.1"/>
</dbReference>
<reference evidence="1 2" key="1">
    <citation type="submission" date="2013-12" db="EMBL/GenBank/DDBJ databases">
        <authorList>
            <person name="Stott M."/>
        </authorList>
    </citation>
    <scope>NUCLEOTIDE SEQUENCE [LARGE SCALE GENOMIC DNA]</scope>
    <source>
        <strain evidence="1 2">K22</strain>
    </source>
</reference>
<keyword evidence="2" id="KW-1185">Reference proteome</keyword>
<gene>
    <name evidence="1" type="ORF">PYK22_01260</name>
</gene>
<dbReference type="AlphaFoldDB" id="A0A0B6WWY8"/>
<dbReference type="STRING" id="454194.PYK22_01260"/>
<dbReference type="InterPro" id="IPR014942">
    <property type="entry name" value="AbiEii"/>
</dbReference>
<evidence type="ECO:0000313" key="1">
    <source>
        <dbReference type="EMBL" id="CDM65262.1"/>
    </source>
</evidence>